<evidence type="ECO:0000256" key="5">
    <source>
        <dbReference type="ARBA" id="ARBA00023172"/>
    </source>
</evidence>
<dbReference type="AlphaFoldDB" id="T0HEU9"/>
<dbReference type="GO" id="GO:0004803">
    <property type="term" value="F:transposase activity"/>
    <property type="evidence" value="ECO:0007669"/>
    <property type="project" value="InterPro"/>
</dbReference>
<dbReference type="PANTHER" id="PTHR35604:SF2">
    <property type="entry name" value="TRANSPOSASE INSH FOR INSERTION SEQUENCE ELEMENT IS5A-RELATED"/>
    <property type="match status" value="1"/>
</dbReference>
<accession>T0HEU9</accession>
<evidence type="ECO:0000256" key="1">
    <source>
        <dbReference type="ARBA" id="ARBA00003544"/>
    </source>
</evidence>
<feature type="domain" description="Transposase IS4-like" evidence="6">
    <location>
        <begin position="222"/>
        <end position="354"/>
    </location>
</feature>
<keyword evidence="5" id="KW-0233">DNA recombination</keyword>
<comment type="caution">
    <text evidence="8">The sequence shown here is derived from an EMBL/GenBank/DDBJ whole genome shotgun (WGS) entry which is preliminary data.</text>
</comment>
<evidence type="ECO:0000256" key="3">
    <source>
        <dbReference type="ARBA" id="ARBA00022578"/>
    </source>
</evidence>
<dbReference type="Pfam" id="PF05598">
    <property type="entry name" value="DUF772"/>
    <property type="match status" value="1"/>
</dbReference>
<dbReference type="Pfam" id="PF01609">
    <property type="entry name" value="DDE_Tnp_1"/>
    <property type="match status" value="1"/>
</dbReference>
<dbReference type="Proteomes" id="UP000015527">
    <property type="component" value="Unassembled WGS sequence"/>
</dbReference>
<dbReference type="InterPro" id="IPR008490">
    <property type="entry name" value="Transposase_InsH_N"/>
</dbReference>
<comment type="function">
    <text evidence="1">Involved in the transposition of the insertion sequence IS5.</text>
</comment>
<keyword evidence="9" id="KW-1185">Reference proteome</keyword>
<evidence type="ECO:0000313" key="9">
    <source>
        <dbReference type="Proteomes" id="UP000015527"/>
    </source>
</evidence>
<dbReference type="eggNOG" id="COG3039">
    <property type="taxonomic scope" value="Bacteria"/>
</dbReference>
<evidence type="ECO:0000259" key="7">
    <source>
        <dbReference type="Pfam" id="PF05598"/>
    </source>
</evidence>
<dbReference type="InterPro" id="IPR002559">
    <property type="entry name" value="Transposase_11"/>
</dbReference>
<name>T0HEU9_9SPHN</name>
<feature type="domain" description="Transposase InsH N-terminal" evidence="7">
    <location>
        <begin position="20"/>
        <end position="118"/>
    </location>
</feature>
<dbReference type="GO" id="GO:0003677">
    <property type="term" value="F:DNA binding"/>
    <property type="evidence" value="ECO:0007669"/>
    <property type="project" value="UniProtKB-KW"/>
</dbReference>
<dbReference type="NCBIfam" id="NF033581">
    <property type="entry name" value="transpos_IS5_4"/>
    <property type="match status" value="1"/>
</dbReference>
<gene>
    <name evidence="8" type="ORF">L284_16455</name>
</gene>
<evidence type="ECO:0000256" key="2">
    <source>
        <dbReference type="ARBA" id="ARBA00010075"/>
    </source>
</evidence>
<reference evidence="8 9" key="1">
    <citation type="journal article" date="2013" name="Genome Announc.">
        <title>Genome Sequence of Novosphingobium lindaniclasticum LE124T, Isolated from a Hexachlorocyclohexane Dumpsite.</title>
        <authorList>
            <person name="Saxena A."/>
            <person name="Nayyar N."/>
            <person name="Sangwan N."/>
            <person name="Kumari R."/>
            <person name="Khurana J.P."/>
            <person name="Lal R."/>
        </authorList>
    </citation>
    <scope>NUCLEOTIDE SEQUENCE [LARGE SCALE GENOMIC DNA]</scope>
    <source>
        <strain evidence="8 9">LE124</strain>
    </source>
</reference>
<keyword evidence="3" id="KW-0815">Transposition</keyword>
<keyword evidence="4" id="KW-0238">DNA-binding</keyword>
<sequence>MVEAMMAGQPGFFDLSDRYEALSAAGDPLERLAAVVDFEVFRGPLVAALRRSPRGKGGRPPFDPVLMFKILVLQALYSLSDEATEFQIKDRLSFQRFLGLGLDGTVPDATTVWLFRERLVKAKAIDRLFARFDAALTDRGYLAMGGQIIDATVVPAPKQRNTEEEKAAIKEGRIPERWKDNPAKIRQKDRDARWSVRYTKAKVKEGAPPKAFKPIDLAIPMFGYKNHIGIDRAHGLIRTWDASAANAHDGARLPVLISPDNTASGVWADTAYRSKKNEAFLAKGMFTSHIHQRKPHRRAMPERIARANAKRSVVRSAVEHVFAGQKHRMGLVVRTIGIARARIKVGMANLAYNFQRLAWLEGRIAPA</sequence>
<protein>
    <submittedName>
        <fullName evidence="8">Transposase</fullName>
    </submittedName>
</protein>
<evidence type="ECO:0000259" key="6">
    <source>
        <dbReference type="Pfam" id="PF01609"/>
    </source>
</evidence>
<dbReference type="EMBL" id="ATHL01000102">
    <property type="protein sequence ID" value="EQB11557.1"/>
    <property type="molecule type" value="Genomic_DNA"/>
</dbReference>
<proteinExistence type="inferred from homology"/>
<organism evidence="8 9">
    <name type="scientific">Novosphingobium lindaniclasticum LE124</name>
    <dbReference type="NCBI Taxonomy" id="1096930"/>
    <lineage>
        <taxon>Bacteria</taxon>
        <taxon>Pseudomonadati</taxon>
        <taxon>Pseudomonadota</taxon>
        <taxon>Alphaproteobacteria</taxon>
        <taxon>Sphingomonadales</taxon>
        <taxon>Sphingomonadaceae</taxon>
        <taxon>Novosphingobium</taxon>
    </lineage>
</organism>
<evidence type="ECO:0000313" key="8">
    <source>
        <dbReference type="EMBL" id="EQB11557.1"/>
    </source>
</evidence>
<dbReference type="InterPro" id="IPR047959">
    <property type="entry name" value="Transpos_IS5"/>
</dbReference>
<comment type="similarity">
    <text evidence="2">Belongs to the transposase 11 family.</text>
</comment>
<dbReference type="GO" id="GO:0006313">
    <property type="term" value="P:DNA transposition"/>
    <property type="evidence" value="ECO:0007669"/>
    <property type="project" value="InterPro"/>
</dbReference>
<evidence type="ECO:0000256" key="4">
    <source>
        <dbReference type="ARBA" id="ARBA00023125"/>
    </source>
</evidence>
<dbReference type="PANTHER" id="PTHR35604">
    <property type="entry name" value="TRANSPOSASE INSH FOR INSERTION SEQUENCE ELEMENT IS5A-RELATED"/>
    <property type="match status" value="1"/>
</dbReference>
<dbReference type="PATRIC" id="fig|1096930.3.peg.3266"/>